<evidence type="ECO:0000313" key="1">
    <source>
        <dbReference type="EMBL" id="MTL95434.1"/>
    </source>
</evidence>
<accession>A0A6G2CR94</accession>
<proteinExistence type="predicted"/>
<protein>
    <submittedName>
        <fullName evidence="1">Uncharacterized protein</fullName>
    </submittedName>
</protein>
<reference evidence="1" key="1">
    <citation type="journal article" date="2019" name="Nat. Med.">
        <title>A library of human gut bacterial isolates paired with longitudinal multiomics data enables mechanistic microbiome research.</title>
        <authorList>
            <person name="Poyet M."/>
            <person name="Groussin M."/>
            <person name="Gibbons S.M."/>
            <person name="Avila-Pacheco J."/>
            <person name="Jiang X."/>
            <person name="Kearney S.M."/>
            <person name="Perrotta A.R."/>
            <person name="Berdy B."/>
            <person name="Zhao S."/>
            <person name="Lieberman T.D."/>
            <person name="Swanson P.K."/>
            <person name="Smith M."/>
            <person name="Roesemann S."/>
            <person name="Alexander J.E."/>
            <person name="Rich S.A."/>
            <person name="Livny J."/>
            <person name="Vlamakis H."/>
            <person name="Clish C."/>
            <person name="Bullock K."/>
            <person name="Deik A."/>
            <person name="Scott J."/>
            <person name="Pierce K.A."/>
            <person name="Xavier R.J."/>
            <person name="Alm E.J."/>
        </authorList>
    </citation>
    <scope>NUCLEOTIDE SEQUENCE</scope>
    <source>
        <strain evidence="1">BIOML-A179</strain>
    </source>
</reference>
<dbReference type="OrthoDB" id="9813918at2"/>
<dbReference type="SUPFAM" id="SSF56300">
    <property type="entry name" value="Metallo-dependent phosphatases"/>
    <property type="match status" value="1"/>
</dbReference>
<dbReference type="InterPro" id="IPR029052">
    <property type="entry name" value="Metallo-depent_PP-like"/>
</dbReference>
<dbReference type="EMBL" id="WMQV01000046">
    <property type="protein sequence ID" value="MTL95434.1"/>
    <property type="molecule type" value="Genomic_DNA"/>
</dbReference>
<organism evidence="1">
    <name type="scientific">Turicibacter sanguinis</name>
    <dbReference type="NCBI Taxonomy" id="154288"/>
    <lineage>
        <taxon>Bacteria</taxon>
        <taxon>Bacillati</taxon>
        <taxon>Bacillota</taxon>
        <taxon>Erysipelotrichia</taxon>
        <taxon>Erysipelotrichales</taxon>
        <taxon>Turicibacteraceae</taxon>
        <taxon>Turicibacter</taxon>
    </lineage>
</organism>
<comment type="caution">
    <text evidence="1">The sequence shown here is derived from an EMBL/GenBank/DDBJ whole genome shotgun (WGS) entry which is preliminary data.</text>
</comment>
<dbReference type="Gene3D" id="3.60.21.10">
    <property type="match status" value="1"/>
</dbReference>
<dbReference type="AlphaFoldDB" id="A0A6G2CR94"/>
<sequence>MPSLKVVLHDIEQKPIFCLGDMIGKGSQSKEVVDLYLKKCQVIAKGNWEDFILVIPTCIRWETIRNIENASRSYWI</sequence>
<gene>
    <name evidence="1" type="ORF">GMA64_12920</name>
</gene>
<name>A0A6G2CR94_9FIRM</name>